<comment type="similarity">
    <text evidence="1 2">Belongs to the BolA/IbaG family.</text>
</comment>
<name>A0AAV5QNT2_9ASCO</name>
<dbReference type="SUPFAM" id="SSF82657">
    <property type="entry name" value="BolA-like"/>
    <property type="match status" value="1"/>
</dbReference>
<protein>
    <submittedName>
        <fullName evidence="3">Bol3 protein</fullName>
    </submittedName>
</protein>
<dbReference type="Gene3D" id="3.10.20.90">
    <property type="entry name" value="Phosphatidylinositol 3-kinase Catalytic Subunit, Chain A, domain 1"/>
    <property type="match status" value="1"/>
</dbReference>
<dbReference type="Proteomes" id="UP001360560">
    <property type="component" value="Unassembled WGS sequence"/>
</dbReference>
<dbReference type="Pfam" id="PF01722">
    <property type="entry name" value="BolA"/>
    <property type="match status" value="1"/>
</dbReference>
<accession>A0AAV5QNT2</accession>
<comment type="caution">
    <text evidence="3">The sequence shown here is derived from an EMBL/GenBank/DDBJ whole genome shotgun (WGS) entry which is preliminary data.</text>
</comment>
<keyword evidence="4" id="KW-1185">Reference proteome</keyword>
<gene>
    <name evidence="3" type="ORF">DASC09_035350</name>
</gene>
<evidence type="ECO:0000313" key="3">
    <source>
        <dbReference type="EMBL" id="GMM36210.1"/>
    </source>
</evidence>
<dbReference type="RefSeq" id="XP_064853206.1">
    <property type="nucleotide sequence ID" value="XM_064997134.1"/>
</dbReference>
<dbReference type="PANTHER" id="PTHR46188:SF1">
    <property type="entry name" value="BOLA-LIKE PROTEIN 3"/>
    <property type="match status" value="1"/>
</dbReference>
<dbReference type="InterPro" id="IPR052275">
    <property type="entry name" value="Mt_Fe-S_assembly_factor"/>
</dbReference>
<dbReference type="AlphaFoldDB" id="A0AAV5QNT2"/>
<dbReference type="EMBL" id="BTFZ01000011">
    <property type="protein sequence ID" value="GMM36210.1"/>
    <property type="molecule type" value="Genomic_DNA"/>
</dbReference>
<dbReference type="InterPro" id="IPR002634">
    <property type="entry name" value="BolA"/>
</dbReference>
<dbReference type="GeneID" id="90074185"/>
<evidence type="ECO:0000256" key="2">
    <source>
        <dbReference type="RuleBase" id="RU003860"/>
    </source>
</evidence>
<organism evidence="3 4">
    <name type="scientific">Saccharomycopsis crataegensis</name>
    <dbReference type="NCBI Taxonomy" id="43959"/>
    <lineage>
        <taxon>Eukaryota</taxon>
        <taxon>Fungi</taxon>
        <taxon>Dikarya</taxon>
        <taxon>Ascomycota</taxon>
        <taxon>Saccharomycotina</taxon>
        <taxon>Saccharomycetes</taxon>
        <taxon>Saccharomycopsidaceae</taxon>
        <taxon>Saccharomycopsis</taxon>
    </lineage>
</organism>
<proteinExistence type="inferred from homology"/>
<dbReference type="GO" id="GO:0005759">
    <property type="term" value="C:mitochondrial matrix"/>
    <property type="evidence" value="ECO:0007669"/>
    <property type="project" value="TreeGrafter"/>
</dbReference>
<sequence length="130" mass="14442">MSSIFRSCLYLTQRSIIAKPSTTSPLRMVPGSTLRSAVSHRSYSVNSQSVAPMDDYESKIFQLLNDKFDPVQLQVSDVSGGCGSMFAISIVSDSFKGISMVKQHRMVNETLAEEIKKWHGLQLVTKAPRK</sequence>
<evidence type="ECO:0000313" key="4">
    <source>
        <dbReference type="Proteomes" id="UP001360560"/>
    </source>
</evidence>
<dbReference type="PANTHER" id="PTHR46188">
    <property type="entry name" value="BOLA-LIKE PROTEIN 3"/>
    <property type="match status" value="1"/>
</dbReference>
<reference evidence="3 4" key="1">
    <citation type="journal article" date="2023" name="Elife">
        <title>Identification of key yeast species and microbe-microbe interactions impacting larval growth of Drosophila in the wild.</title>
        <authorList>
            <person name="Mure A."/>
            <person name="Sugiura Y."/>
            <person name="Maeda R."/>
            <person name="Honda K."/>
            <person name="Sakurai N."/>
            <person name="Takahashi Y."/>
            <person name="Watada M."/>
            <person name="Katoh T."/>
            <person name="Gotoh A."/>
            <person name="Gotoh Y."/>
            <person name="Taniguchi I."/>
            <person name="Nakamura K."/>
            <person name="Hayashi T."/>
            <person name="Katayama T."/>
            <person name="Uemura T."/>
            <person name="Hattori Y."/>
        </authorList>
    </citation>
    <scope>NUCLEOTIDE SEQUENCE [LARGE SCALE GENOMIC DNA]</scope>
    <source>
        <strain evidence="3 4">SC-9</strain>
    </source>
</reference>
<evidence type="ECO:0000256" key="1">
    <source>
        <dbReference type="ARBA" id="ARBA00005578"/>
    </source>
</evidence>
<dbReference type="InterPro" id="IPR036065">
    <property type="entry name" value="BolA-like_sf"/>
</dbReference>